<feature type="non-terminal residue" evidence="1">
    <location>
        <position position="1"/>
    </location>
</feature>
<proteinExistence type="predicted"/>
<dbReference type="EMBL" id="CAJVQB010083007">
    <property type="protein sequence ID" value="CAG8846332.1"/>
    <property type="molecule type" value="Genomic_DNA"/>
</dbReference>
<keyword evidence="2" id="KW-1185">Reference proteome</keyword>
<accession>A0ABN7X340</accession>
<organism evidence="1 2">
    <name type="scientific">Gigaspora margarita</name>
    <dbReference type="NCBI Taxonomy" id="4874"/>
    <lineage>
        <taxon>Eukaryota</taxon>
        <taxon>Fungi</taxon>
        <taxon>Fungi incertae sedis</taxon>
        <taxon>Mucoromycota</taxon>
        <taxon>Glomeromycotina</taxon>
        <taxon>Glomeromycetes</taxon>
        <taxon>Diversisporales</taxon>
        <taxon>Gigasporaceae</taxon>
        <taxon>Gigaspora</taxon>
    </lineage>
</organism>
<protein>
    <submittedName>
        <fullName evidence="1">26418_t:CDS:1</fullName>
    </submittedName>
</protein>
<evidence type="ECO:0000313" key="2">
    <source>
        <dbReference type="Proteomes" id="UP000789901"/>
    </source>
</evidence>
<name>A0ABN7X340_GIGMA</name>
<dbReference type="Gene3D" id="1.10.1740.110">
    <property type="match status" value="1"/>
</dbReference>
<dbReference type="Proteomes" id="UP000789901">
    <property type="component" value="Unassembled WGS sequence"/>
</dbReference>
<sequence length="85" mass="10052">PEWEQRFGRKREREDQSPALCPDFLIETYLDYQAMDLFDMSSSALEKLIKQREVNTEKLQTYGFIPATRYVYYVTTVGLLSVYKA</sequence>
<evidence type="ECO:0000313" key="1">
    <source>
        <dbReference type="EMBL" id="CAG8846332.1"/>
    </source>
</evidence>
<comment type="caution">
    <text evidence="1">The sequence shown here is derived from an EMBL/GenBank/DDBJ whole genome shotgun (WGS) entry which is preliminary data.</text>
</comment>
<reference evidence="1 2" key="1">
    <citation type="submission" date="2021-06" db="EMBL/GenBank/DDBJ databases">
        <authorList>
            <person name="Kallberg Y."/>
            <person name="Tangrot J."/>
            <person name="Rosling A."/>
        </authorList>
    </citation>
    <scope>NUCLEOTIDE SEQUENCE [LARGE SCALE GENOMIC DNA]</scope>
    <source>
        <strain evidence="1 2">120-4 pot B 10/14</strain>
    </source>
</reference>
<gene>
    <name evidence="1" type="ORF">GMARGA_LOCUS38112</name>
</gene>